<reference evidence="1 3" key="1">
    <citation type="journal article" date="2019" name="Sci. Rep.">
        <title>Orb-weaving spider Araneus ventricosus genome elucidates the spidroin gene catalogue.</title>
        <authorList>
            <person name="Kono N."/>
            <person name="Nakamura H."/>
            <person name="Ohtoshi R."/>
            <person name="Moran D.A.P."/>
            <person name="Shinohara A."/>
            <person name="Yoshida Y."/>
            <person name="Fujiwara M."/>
            <person name="Mori M."/>
            <person name="Tomita M."/>
            <person name="Arakawa K."/>
        </authorList>
    </citation>
    <scope>NUCLEOTIDE SEQUENCE [LARGE SCALE GENOMIC DNA]</scope>
</reference>
<proteinExistence type="predicted"/>
<dbReference type="EMBL" id="BGPR01166204">
    <property type="protein sequence ID" value="GBM14128.1"/>
    <property type="molecule type" value="Genomic_DNA"/>
</dbReference>
<dbReference type="AlphaFoldDB" id="A0A4Y2DDA0"/>
<evidence type="ECO:0000313" key="1">
    <source>
        <dbReference type="EMBL" id="GBM14097.1"/>
    </source>
</evidence>
<sequence>MRGASFIDCDRLGVRMTLEFYPQCEL</sequence>
<dbReference type="Proteomes" id="UP000499080">
    <property type="component" value="Unassembled WGS sequence"/>
</dbReference>
<dbReference type="EMBL" id="BGPR01166196">
    <property type="protein sequence ID" value="GBM14097.1"/>
    <property type="molecule type" value="Genomic_DNA"/>
</dbReference>
<comment type="caution">
    <text evidence="1">The sequence shown here is derived from an EMBL/GenBank/DDBJ whole genome shotgun (WGS) entry which is preliminary data.</text>
</comment>
<evidence type="ECO:0000313" key="2">
    <source>
        <dbReference type="EMBL" id="GBM14128.1"/>
    </source>
</evidence>
<feature type="non-terminal residue" evidence="1">
    <location>
        <position position="26"/>
    </location>
</feature>
<accession>A0A4Y2DDA0</accession>
<gene>
    <name evidence="2" type="ORF">AVEN_162112_1</name>
    <name evidence="1" type="ORF">AVEN_89037_1</name>
</gene>
<name>A0A4Y2DDA0_ARAVE</name>
<keyword evidence="3" id="KW-1185">Reference proteome</keyword>
<protein>
    <submittedName>
        <fullName evidence="1">Uncharacterized protein</fullName>
    </submittedName>
</protein>
<evidence type="ECO:0000313" key="3">
    <source>
        <dbReference type="Proteomes" id="UP000499080"/>
    </source>
</evidence>
<organism evidence="1 3">
    <name type="scientific">Araneus ventricosus</name>
    <name type="common">Orbweaver spider</name>
    <name type="synonym">Epeira ventricosa</name>
    <dbReference type="NCBI Taxonomy" id="182803"/>
    <lineage>
        <taxon>Eukaryota</taxon>
        <taxon>Metazoa</taxon>
        <taxon>Ecdysozoa</taxon>
        <taxon>Arthropoda</taxon>
        <taxon>Chelicerata</taxon>
        <taxon>Arachnida</taxon>
        <taxon>Araneae</taxon>
        <taxon>Araneomorphae</taxon>
        <taxon>Entelegynae</taxon>
        <taxon>Araneoidea</taxon>
        <taxon>Araneidae</taxon>
        <taxon>Araneus</taxon>
    </lineage>
</organism>